<evidence type="ECO:0000256" key="6">
    <source>
        <dbReference type="SAM" id="MobiDB-lite"/>
    </source>
</evidence>
<sequence>MVKGQGPCERSTRESSVILNENIAVDITEGDIGHGDDNTSVGGGTLNKVLDAQEVKVITDIKIDGSDLSSSSSDVETAEKPTDHDESQHRDPNEVDWDGPDDPDPFASSMMAPAILNIHVEFHSKSVVLDTLSISIFMLGVGAGPLLFAPLSELYGRNLIYHMSNFFFTISGVGCAKAPSLKALIGFRLLAGVAGSAVISNGGGTIADIVPKKSRGLITTLMVLGQLIGPVIGPTVGGYVSEGKGWRWIFWLLTIVSGVFTILGFIFLRETHAPTLLKWKAAKLRKQTGNELLYHKGKSSVPPKKLFMDACQRPLRMLFTNPVIFMISIYIALVLGYAYILFTSFAFVFQQRYGFGEGTTGLLYFGIGIGMLVALVWMSRYSDRIFAQKERQMGRTKAEFRLIPLLYGSLFIPVGYIIYGWAVEYHVYWVLPIFATMLMGVGTVLALVVTQTYLIDAFTVHAASANAANSPIRCLAAALLPLSGTSLYDTLTFGWGNTMLAFIALLFSVLPWITYRYGEQLRAKYTVR</sequence>
<dbReference type="PROSITE" id="PS50850">
    <property type="entry name" value="MFS"/>
    <property type="match status" value="1"/>
</dbReference>
<protein>
    <recommendedName>
        <fullName evidence="8">Major facilitator superfamily (MFS) profile domain-containing protein</fullName>
    </recommendedName>
</protein>
<keyword evidence="10" id="KW-1185">Reference proteome</keyword>
<evidence type="ECO:0000256" key="5">
    <source>
        <dbReference type="ARBA" id="ARBA00023136"/>
    </source>
</evidence>
<dbReference type="GO" id="GO:0016020">
    <property type="term" value="C:membrane"/>
    <property type="evidence" value="ECO:0007669"/>
    <property type="project" value="UniProtKB-SubCell"/>
</dbReference>
<feature type="region of interest" description="Disordered" evidence="6">
    <location>
        <begin position="66"/>
        <end position="104"/>
    </location>
</feature>
<dbReference type="InterPro" id="IPR036259">
    <property type="entry name" value="MFS_trans_sf"/>
</dbReference>
<feature type="compositionally biased region" description="Basic and acidic residues" evidence="6">
    <location>
        <begin position="77"/>
        <end position="93"/>
    </location>
</feature>
<evidence type="ECO:0000313" key="10">
    <source>
        <dbReference type="Proteomes" id="UP000053095"/>
    </source>
</evidence>
<gene>
    <name evidence="9" type="ORF">TCE0_024f07443</name>
</gene>
<evidence type="ECO:0000256" key="1">
    <source>
        <dbReference type="ARBA" id="ARBA00004141"/>
    </source>
</evidence>
<feature type="transmembrane region" description="Helical" evidence="7">
    <location>
        <begin position="361"/>
        <end position="381"/>
    </location>
</feature>
<dbReference type="FunFam" id="1.20.1250.20:FF:000011">
    <property type="entry name" value="MFS multidrug transporter, putative"/>
    <property type="match status" value="1"/>
</dbReference>
<accession>A0A6V8H869</accession>
<evidence type="ECO:0000256" key="2">
    <source>
        <dbReference type="ARBA" id="ARBA00008335"/>
    </source>
</evidence>
<dbReference type="Proteomes" id="UP000053095">
    <property type="component" value="Unassembled WGS sequence"/>
</dbReference>
<evidence type="ECO:0000256" key="7">
    <source>
        <dbReference type="SAM" id="Phobius"/>
    </source>
</evidence>
<dbReference type="GO" id="GO:0022857">
    <property type="term" value="F:transmembrane transporter activity"/>
    <property type="evidence" value="ECO:0007669"/>
    <property type="project" value="InterPro"/>
</dbReference>
<keyword evidence="4 7" id="KW-1133">Transmembrane helix</keyword>
<feature type="transmembrane region" description="Helical" evidence="7">
    <location>
        <begin position="494"/>
        <end position="515"/>
    </location>
</feature>
<organism evidence="9 10">
    <name type="scientific">Talaromyces pinophilus</name>
    <name type="common">Penicillium pinophilum</name>
    <dbReference type="NCBI Taxonomy" id="128442"/>
    <lineage>
        <taxon>Eukaryota</taxon>
        <taxon>Fungi</taxon>
        <taxon>Dikarya</taxon>
        <taxon>Ascomycota</taxon>
        <taxon>Pezizomycotina</taxon>
        <taxon>Eurotiomycetes</taxon>
        <taxon>Eurotiomycetidae</taxon>
        <taxon>Eurotiales</taxon>
        <taxon>Trichocomaceae</taxon>
        <taxon>Talaromyces</taxon>
        <taxon>Talaromyces sect. Talaromyces</taxon>
    </lineage>
</organism>
<evidence type="ECO:0000256" key="3">
    <source>
        <dbReference type="ARBA" id="ARBA00022692"/>
    </source>
</evidence>
<proteinExistence type="inferred from homology"/>
<feature type="transmembrane region" description="Helical" evidence="7">
    <location>
        <begin position="248"/>
        <end position="268"/>
    </location>
</feature>
<evidence type="ECO:0000313" key="9">
    <source>
        <dbReference type="EMBL" id="GAM37485.1"/>
    </source>
</evidence>
<feature type="domain" description="Major facilitator superfamily (MFS) profile" evidence="8">
    <location>
        <begin position="40"/>
        <end position="522"/>
    </location>
</feature>
<dbReference type="PANTHER" id="PTHR23502">
    <property type="entry name" value="MAJOR FACILITATOR SUPERFAMILY"/>
    <property type="match status" value="1"/>
</dbReference>
<dbReference type="Pfam" id="PF07690">
    <property type="entry name" value="MFS_1"/>
    <property type="match status" value="1"/>
</dbReference>
<dbReference type="PANTHER" id="PTHR23502:SF68">
    <property type="entry name" value="MULTIDRUG TRANSPORTER, PUTATIVE (AFU_ORTHOLOGUE AFUA_3G01120)-RELATED"/>
    <property type="match status" value="1"/>
</dbReference>
<comment type="similarity">
    <text evidence="2">Belongs to the major facilitator superfamily.</text>
</comment>
<dbReference type="SUPFAM" id="SSF103473">
    <property type="entry name" value="MFS general substrate transporter"/>
    <property type="match status" value="1"/>
</dbReference>
<feature type="transmembrane region" description="Helical" evidence="7">
    <location>
        <begin position="127"/>
        <end position="147"/>
    </location>
</feature>
<dbReference type="InterPro" id="IPR011701">
    <property type="entry name" value="MFS"/>
</dbReference>
<feature type="transmembrane region" description="Helical" evidence="7">
    <location>
        <begin position="428"/>
        <end position="449"/>
    </location>
</feature>
<keyword evidence="5 7" id="KW-0472">Membrane</keyword>
<dbReference type="AlphaFoldDB" id="A0A6V8H869"/>
<evidence type="ECO:0000259" key="8">
    <source>
        <dbReference type="PROSITE" id="PS50850"/>
    </source>
</evidence>
<dbReference type="InterPro" id="IPR020846">
    <property type="entry name" value="MFS_dom"/>
</dbReference>
<dbReference type="Gene3D" id="1.20.1250.20">
    <property type="entry name" value="MFS general substrate transporter like domains"/>
    <property type="match status" value="1"/>
</dbReference>
<feature type="transmembrane region" description="Helical" evidence="7">
    <location>
        <begin position="402"/>
        <end position="422"/>
    </location>
</feature>
<feature type="transmembrane region" description="Helical" evidence="7">
    <location>
        <begin position="323"/>
        <end position="349"/>
    </location>
</feature>
<comment type="subcellular location">
    <subcellularLocation>
        <location evidence="1">Membrane</location>
        <topology evidence="1">Multi-pass membrane protein</topology>
    </subcellularLocation>
</comment>
<keyword evidence="3 7" id="KW-0812">Transmembrane</keyword>
<name>A0A6V8H869_TALPI</name>
<dbReference type="EMBL" id="DF933820">
    <property type="protein sequence ID" value="GAM37485.1"/>
    <property type="molecule type" value="Genomic_DNA"/>
</dbReference>
<reference evidence="10" key="1">
    <citation type="journal article" date="2015" name="Genome Announc.">
        <title>Draft genome sequence of Talaromyces cellulolyticus strain Y-94, a source of lignocellulosic biomass-degrading enzymes.</title>
        <authorList>
            <person name="Fujii T."/>
            <person name="Koike H."/>
            <person name="Sawayama S."/>
            <person name="Yano S."/>
            <person name="Inoue H."/>
        </authorList>
    </citation>
    <scope>NUCLEOTIDE SEQUENCE [LARGE SCALE GENOMIC DNA]</scope>
    <source>
        <strain evidence="10">Y-94</strain>
    </source>
</reference>
<feature type="compositionally biased region" description="Acidic residues" evidence="6">
    <location>
        <begin position="94"/>
        <end position="104"/>
    </location>
</feature>
<feature type="transmembrane region" description="Helical" evidence="7">
    <location>
        <begin position="216"/>
        <end position="236"/>
    </location>
</feature>
<evidence type="ECO:0000256" key="4">
    <source>
        <dbReference type="ARBA" id="ARBA00022989"/>
    </source>
</evidence>
<comment type="caution">
    <text evidence="9">The sequence shown here is derived from an EMBL/GenBank/DDBJ whole genome shotgun (WGS) entry which is preliminary data.</text>
</comment>
<dbReference type="CDD" id="cd17323">
    <property type="entry name" value="MFS_Tpo1_MDR_like"/>
    <property type="match status" value="1"/>
</dbReference>